<dbReference type="RefSeq" id="WP_318780711.1">
    <property type="nucleotide sequence ID" value="NZ_JADBEJ010000005.1"/>
</dbReference>
<sequence>MTKGVDLSRAILYSVSGGVVVAAFGLLGTAQAQAEPRDTAGTPSAPAKKASSANNGGSANAAEHRQQKDDRKKASKRVSGSHSGSANAAERRQEKEDKKKASRRVAGSHSGSANSAERRQQKLDEKKSGKSNSGSSANAAERRQEKEDRKKASRRVAGSHSGSANSAERRQQKLDEKKSGKSNSGSSANAAERRQQQEDKRRAESRQRDYTESQRGGSPGTGLKRQLEAAREKGQTAEVGRLEKQKSQQDARRKAEEDNKLREYQQHVPAWKAYGEAQRGGSPGTGLKRQLEAAREKADRLTVSPGSAVTGGDALVRRGRQAAAAQAEVRRLEQQQTRQAQRRQAEEDKKLREYQQHVPAWSAYGESQRGGAPGTADKRRKLAEEARIAQGQLDYIDATRGKEVGARRAQVVERLPDGNLRVTDAKSLQSAVVAPKDFLHPPKSVEADFATAPDKEIVTQRKNIEVDDWQKLPGGKHPGISVGSTKDGKLVAVSPGALRADVAAKLRDGWEVEKGTSTADGRKVTIFHPKAQFQTNYEDLERQWQRVAPNGQVDGAQVGRALAGTAALAVDGTVNMGLGNVYGTGKDCIGAGKNCGDFVVESALTAANVVPVGRVGRLGRAAEEIGGAAAQVPKGLSKGETVKPLGSRSVTPSNQVRAVPATQIPRTARTASPPARSTQSGPGSPGARMPGSHPISANQSKSGARKALPRRWQDFNIPGGGVSEPAIHHASVEAGIARQLLRRQYPGVQRVNARNYWTGSRYHKQNCTRCVVAVERALTYRGLPVIAGKTSGPVPMKKVAERLGGQWKPTTGYDDVIRQMRSAGEGARGVVYISRPNGTAHVFNVVNDRNGIVFLDGQTGRLATLEPNVTNVSLLRYK</sequence>
<feature type="region of interest" description="Disordered" evidence="1">
    <location>
        <begin position="637"/>
        <end position="707"/>
    </location>
</feature>
<dbReference type="EMBL" id="JADBEJ010000005">
    <property type="protein sequence ID" value="MBE1579701.1"/>
    <property type="molecule type" value="Genomic_DNA"/>
</dbReference>
<feature type="region of interest" description="Disordered" evidence="1">
    <location>
        <begin position="32"/>
        <end position="381"/>
    </location>
</feature>
<feature type="compositionally biased region" description="Basic and acidic residues" evidence="1">
    <location>
        <begin position="116"/>
        <end position="128"/>
    </location>
</feature>
<name>A0ABR9LHY2_9PSEU</name>
<organism evidence="3 4">
    <name type="scientific">Amycolatopsis roodepoortensis</name>
    <dbReference type="NCBI Taxonomy" id="700274"/>
    <lineage>
        <taxon>Bacteria</taxon>
        <taxon>Bacillati</taxon>
        <taxon>Actinomycetota</taxon>
        <taxon>Actinomycetes</taxon>
        <taxon>Pseudonocardiales</taxon>
        <taxon>Pseudonocardiaceae</taxon>
        <taxon>Amycolatopsis</taxon>
    </lineage>
</organism>
<feature type="compositionally biased region" description="Basic and acidic residues" evidence="1">
    <location>
        <begin position="89"/>
        <end position="99"/>
    </location>
</feature>
<feature type="compositionally biased region" description="Low complexity" evidence="1">
    <location>
        <begin position="181"/>
        <end position="190"/>
    </location>
</feature>
<feature type="domain" description="Tox-PL" evidence="2">
    <location>
        <begin position="765"/>
        <end position="860"/>
    </location>
</feature>
<proteinExistence type="predicted"/>
<gene>
    <name evidence="3" type="ORF">H4W30_006761</name>
</gene>
<feature type="compositionally biased region" description="Basic and acidic residues" evidence="1">
    <location>
        <begin position="167"/>
        <end position="179"/>
    </location>
</feature>
<comment type="caution">
    <text evidence="3">The sequence shown here is derived from an EMBL/GenBank/DDBJ whole genome shotgun (WGS) entry which is preliminary data.</text>
</comment>
<reference evidence="3 4" key="1">
    <citation type="submission" date="2020-10" db="EMBL/GenBank/DDBJ databases">
        <title>Sequencing the genomes of 1000 actinobacteria strains.</title>
        <authorList>
            <person name="Klenk H.-P."/>
        </authorList>
    </citation>
    <scope>NUCLEOTIDE SEQUENCE [LARGE SCALE GENOMIC DNA]</scope>
    <source>
        <strain evidence="3 4">DSM 46661</strain>
    </source>
</reference>
<feature type="compositionally biased region" description="Basic and acidic residues" evidence="1">
    <location>
        <begin position="140"/>
        <end position="150"/>
    </location>
</feature>
<evidence type="ECO:0000313" key="4">
    <source>
        <dbReference type="Proteomes" id="UP000656548"/>
    </source>
</evidence>
<feature type="compositionally biased region" description="Basic and acidic residues" evidence="1">
    <location>
        <begin position="343"/>
        <end position="355"/>
    </location>
</feature>
<feature type="compositionally biased region" description="Low complexity" evidence="1">
    <location>
        <begin position="130"/>
        <end position="139"/>
    </location>
</feature>
<feature type="compositionally biased region" description="Basic and acidic residues" evidence="1">
    <location>
        <begin position="191"/>
        <end position="212"/>
    </location>
</feature>
<dbReference type="InterPro" id="IPR028908">
    <property type="entry name" value="Tox-PL_dom"/>
</dbReference>
<feature type="compositionally biased region" description="Basic and acidic residues" evidence="1">
    <location>
        <begin position="62"/>
        <end position="72"/>
    </location>
</feature>
<evidence type="ECO:0000259" key="2">
    <source>
        <dbReference type="Pfam" id="PF15644"/>
    </source>
</evidence>
<dbReference type="Pfam" id="PF15644">
    <property type="entry name" value="Gln_amidase"/>
    <property type="match status" value="1"/>
</dbReference>
<evidence type="ECO:0000256" key="1">
    <source>
        <dbReference type="SAM" id="MobiDB-lite"/>
    </source>
</evidence>
<feature type="compositionally biased region" description="Low complexity" evidence="1">
    <location>
        <begin position="39"/>
        <end position="61"/>
    </location>
</feature>
<dbReference type="Proteomes" id="UP000656548">
    <property type="component" value="Unassembled WGS sequence"/>
</dbReference>
<feature type="compositionally biased region" description="Basic and acidic residues" evidence="1">
    <location>
        <begin position="289"/>
        <end position="300"/>
    </location>
</feature>
<evidence type="ECO:0000313" key="3">
    <source>
        <dbReference type="EMBL" id="MBE1579701.1"/>
    </source>
</evidence>
<protein>
    <recommendedName>
        <fullName evidence="2">Tox-PL domain-containing protein</fullName>
    </recommendedName>
</protein>
<accession>A0ABR9LHY2</accession>
<feature type="compositionally biased region" description="Basic and acidic residues" evidence="1">
    <location>
        <begin position="225"/>
        <end position="265"/>
    </location>
</feature>
<keyword evidence="4" id="KW-1185">Reference proteome</keyword>